<dbReference type="Gene3D" id="3.30.70.330">
    <property type="match status" value="1"/>
</dbReference>
<proteinExistence type="predicted"/>
<comment type="caution">
    <text evidence="3">The sequence shown here is derived from an EMBL/GenBank/DDBJ whole genome shotgun (WGS) entry which is preliminary data.</text>
</comment>
<evidence type="ECO:0000313" key="4">
    <source>
        <dbReference type="Proteomes" id="UP000029585"/>
    </source>
</evidence>
<dbReference type="CDD" id="cd00165">
    <property type="entry name" value="S4"/>
    <property type="match status" value="1"/>
</dbReference>
<accession>A0A096BE97</accession>
<dbReference type="PROSITE" id="PS50889">
    <property type="entry name" value="S4"/>
    <property type="match status" value="1"/>
</dbReference>
<dbReference type="InterPro" id="IPR040591">
    <property type="entry name" value="RqcP2_RBD"/>
</dbReference>
<dbReference type="InterPro" id="IPR002942">
    <property type="entry name" value="S4_RNA-bd"/>
</dbReference>
<organism evidence="3 4">
    <name type="scientific">Flavonifractor plautii 1_3_50AFAA</name>
    <dbReference type="NCBI Taxonomy" id="742738"/>
    <lineage>
        <taxon>Bacteria</taxon>
        <taxon>Bacillati</taxon>
        <taxon>Bacillota</taxon>
        <taxon>Clostridia</taxon>
        <taxon>Eubacteriales</taxon>
        <taxon>Oscillospiraceae</taxon>
        <taxon>Flavonifractor</taxon>
    </lineage>
</organism>
<gene>
    <name evidence="3" type="ORF">HMPREF9460_00113</name>
</gene>
<sequence length="266" mass="29165">MNKTELLNKLARDNGERLLLARALDKLELARQRNIPACTGFLSPQERVSVENLLNACGHPRHLFFGGYEGAERTVCAFLPDWQEAEDWQGDGESCPVRALRCTWSGGQKLTHRDFLGSILGLGLDREKVGDLLVADGRCDVLALEEVADFLVFHMEQAGRVKLKCSPLPLDRLEPPAVETRTIRDTVSSLRLDAVAASGFSLSRGKAADLISSGRVQLNHRECVKPDHAVAQGDVLSCRGLGKCVLTEVGGPSKKGRILIVLERYV</sequence>
<dbReference type="GO" id="GO:0003723">
    <property type="term" value="F:RNA binding"/>
    <property type="evidence" value="ECO:0007669"/>
    <property type="project" value="UniProtKB-KW"/>
</dbReference>
<name>A0A096BE97_FLAPL</name>
<feature type="domain" description="RNA-binding S4" evidence="2">
    <location>
        <begin position="190"/>
        <end position="247"/>
    </location>
</feature>
<dbReference type="PATRIC" id="fig|742738.3.peg.119"/>
<evidence type="ECO:0000259" key="2">
    <source>
        <dbReference type="SMART" id="SM00363"/>
    </source>
</evidence>
<dbReference type="SMART" id="SM00363">
    <property type="entry name" value="S4"/>
    <property type="match status" value="1"/>
</dbReference>
<dbReference type="PANTHER" id="PTHR13633:SF3">
    <property type="entry name" value="MITOCHONDRIAL TRANSCRIPTION RESCUE FACTOR 1"/>
    <property type="match status" value="1"/>
</dbReference>
<dbReference type="Pfam" id="PF01479">
    <property type="entry name" value="S4"/>
    <property type="match status" value="1"/>
</dbReference>
<keyword evidence="1" id="KW-0694">RNA-binding</keyword>
<dbReference type="InterPro" id="IPR012677">
    <property type="entry name" value="Nucleotide-bd_a/b_plait_sf"/>
</dbReference>
<dbReference type="Proteomes" id="UP000029585">
    <property type="component" value="Unassembled WGS sequence"/>
</dbReference>
<evidence type="ECO:0000256" key="1">
    <source>
        <dbReference type="PROSITE-ProRule" id="PRU00182"/>
    </source>
</evidence>
<dbReference type="PANTHER" id="PTHR13633">
    <property type="entry name" value="MITOCHONDRIAL TRANSCRIPTION RESCUE FACTOR 1"/>
    <property type="match status" value="1"/>
</dbReference>
<dbReference type="AlphaFoldDB" id="A0A096BE97"/>
<dbReference type="eggNOG" id="COG2302">
    <property type="taxonomic scope" value="Bacteria"/>
</dbReference>
<dbReference type="SUPFAM" id="SSF55174">
    <property type="entry name" value="Alpha-L RNA-binding motif"/>
    <property type="match status" value="1"/>
</dbReference>
<dbReference type="InterPro" id="IPR036986">
    <property type="entry name" value="S4_RNA-bd_sf"/>
</dbReference>
<protein>
    <recommendedName>
        <fullName evidence="2">RNA-binding S4 domain-containing protein</fullName>
    </recommendedName>
</protein>
<dbReference type="RefSeq" id="WP_044938145.1">
    <property type="nucleotide sequence ID" value="NZ_KN174161.1"/>
</dbReference>
<dbReference type="Gene3D" id="3.30.1370.160">
    <property type="match status" value="1"/>
</dbReference>
<dbReference type="Pfam" id="PF17774">
    <property type="entry name" value="YlmH_RBD"/>
    <property type="match status" value="1"/>
</dbReference>
<keyword evidence="4" id="KW-1185">Reference proteome</keyword>
<evidence type="ECO:0000313" key="3">
    <source>
        <dbReference type="EMBL" id="KGF57475.1"/>
    </source>
</evidence>
<dbReference type="EMBL" id="ADLO01000004">
    <property type="protein sequence ID" value="KGF57475.1"/>
    <property type="molecule type" value="Genomic_DNA"/>
</dbReference>
<dbReference type="HOGENOM" id="CLU_075687_2_0_9"/>
<dbReference type="Gene3D" id="3.10.290.10">
    <property type="entry name" value="RNA-binding S4 domain"/>
    <property type="match status" value="1"/>
</dbReference>
<reference evidence="3 4" key="1">
    <citation type="submission" date="2011-08" db="EMBL/GenBank/DDBJ databases">
        <title>The Genome Sequence of Clostridium orbiscindens 1_3_50AFAA.</title>
        <authorList>
            <consortium name="The Broad Institute Genome Sequencing Platform"/>
            <person name="Earl A."/>
            <person name="Ward D."/>
            <person name="Feldgarden M."/>
            <person name="Gevers D."/>
            <person name="Daigneault M."/>
            <person name="Strauss J."/>
            <person name="Allen-Vercoe E."/>
            <person name="Young S.K."/>
            <person name="Zeng Q."/>
            <person name="Gargeya S."/>
            <person name="Fitzgerald M."/>
            <person name="Haas B."/>
            <person name="Abouelleil A."/>
            <person name="Alvarado L."/>
            <person name="Arachchi H.M."/>
            <person name="Berlin A."/>
            <person name="Brown A."/>
            <person name="Chapman S.B."/>
            <person name="Chen Z."/>
            <person name="Dunbar C."/>
            <person name="Freedman E."/>
            <person name="Gearin G."/>
            <person name="Gellesch M."/>
            <person name="Goldberg J."/>
            <person name="Griggs A."/>
            <person name="Gujja S."/>
            <person name="Heiman D."/>
            <person name="Howarth C."/>
            <person name="Larson L."/>
            <person name="Lui A."/>
            <person name="MacDonald P.J.P."/>
            <person name="Montmayeur A."/>
            <person name="Murphy C."/>
            <person name="Neiman D."/>
            <person name="Pearson M."/>
            <person name="Priest M."/>
            <person name="Roberts A."/>
            <person name="Saif S."/>
            <person name="Shea T."/>
            <person name="Shenoy N."/>
            <person name="Sisk P."/>
            <person name="Stolte C."/>
            <person name="Sykes S."/>
            <person name="Wortman J."/>
            <person name="Nusbaum C."/>
            <person name="Birren B."/>
        </authorList>
    </citation>
    <scope>NUCLEOTIDE SEQUENCE [LARGE SCALE GENOMIC DNA]</scope>
    <source>
        <strain evidence="3 4">1_3_50AFAA</strain>
    </source>
</reference>